<dbReference type="EMBL" id="JELY01003605">
    <property type="protein sequence ID" value="KYF47575.1"/>
    <property type="molecule type" value="Genomic_DNA"/>
</dbReference>
<evidence type="ECO:0000313" key="2">
    <source>
        <dbReference type="Proteomes" id="UP000075420"/>
    </source>
</evidence>
<proteinExistence type="predicted"/>
<name>A0A150NZF0_SORCE</name>
<gene>
    <name evidence="1" type="ORF">BE08_26575</name>
</gene>
<accession>A0A150NZF0</accession>
<reference evidence="1 2" key="1">
    <citation type="submission" date="2014-02" db="EMBL/GenBank/DDBJ databases">
        <title>The small core and large imbalanced accessory genome model reveals a collaborative survival strategy of Sorangium cellulosum strains in nature.</title>
        <authorList>
            <person name="Han K."/>
            <person name="Peng R."/>
            <person name="Blom J."/>
            <person name="Li Y.-Z."/>
        </authorList>
    </citation>
    <scope>NUCLEOTIDE SEQUENCE [LARGE SCALE GENOMIC DNA]</scope>
    <source>
        <strain evidence="1 2">So0157-25</strain>
    </source>
</reference>
<protein>
    <submittedName>
        <fullName evidence="1">Uncharacterized protein</fullName>
    </submittedName>
</protein>
<evidence type="ECO:0000313" key="1">
    <source>
        <dbReference type="EMBL" id="KYF47575.1"/>
    </source>
</evidence>
<comment type="caution">
    <text evidence="1">The sequence shown here is derived from an EMBL/GenBank/DDBJ whole genome shotgun (WGS) entry which is preliminary data.</text>
</comment>
<dbReference type="Proteomes" id="UP000075420">
    <property type="component" value="Unassembled WGS sequence"/>
</dbReference>
<organism evidence="1 2">
    <name type="scientific">Sorangium cellulosum</name>
    <name type="common">Polyangium cellulosum</name>
    <dbReference type="NCBI Taxonomy" id="56"/>
    <lineage>
        <taxon>Bacteria</taxon>
        <taxon>Pseudomonadati</taxon>
        <taxon>Myxococcota</taxon>
        <taxon>Polyangia</taxon>
        <taxon>Polyangiales</taxon>
        <taxon>Polyangiaceae</taxon>
        <taxon>Sorangium</taxon>
    </lineage>
</organism>
<dbReference type="AlphaFoldDB" id="A0A150NZF0"/>
<sequence>MDAAHVDRVEHAIREARSLPISKLPRAGLTDSAQGELERRLLQRGLERHGSSIRVPIDVQLRALLRAGADVPLVGITRRVKGARKAEIERVVSRLVRAKQACIVVRGQREKVVSAEARVLNPAEMTRLRKVAEGLAGLFKMIGRKGEARAILRDDLAALLGDDLAALLDGAENRGPERAAPGSQSSSATPVAPRQLVELALRRLEDPKLKIVRIPDLVRSLDGKLSVAEVHHALSQAADGGAIELQPDAGSEFLPTEDAVLCPTGPRDTVFSCARLLSP</sequence>